<name>A0A229RP60_9PSEU</name>
<protein>
    <submittedName>
        <fullName evidence="1">Uncharacterized protein</fullName>
    </submittedName>
</protein>
<dbReference type="EMBL" id="NMQT01000123">
    <property type="protein sequence ID" value="OXM48458.1"/>
    <property type="molecule type" value="Genomic_DNA"/>
</dbReference>
<gene>
    <name evidence="1" type="ORF">CFP71_32345</name>
</gene>
<reference evidence="1 2" key="1">
    <citation type="submission" date="2017-07" db="EMBL/GenBank/DDBJ databases">
        <title>Amycolatopsis thailandensis Genome sequencing and assembly.</title>
        <authorList>
            <person name="Kaur N."/>
            <person name="Mayilraj S."/>
        </authorList>
    </citation>
    <scope>NUCLEOTIDE SEQUENCE [LARGE SCALE GENOMIC DNA]</scope>
    <source>
        <strain evidence="1 2">JCM 16380</strain>
    </source>
</reference>
<dbReference type="Gene3D" id="1.25.40.10">
    <property type="entry name" value="Tetratricopeptide repeat domain"/>
    <property type="match status" value="3"/>
</dbReference>
<dbReference type="RefSeq" id="WP_093937740.1">
    <property type="nucleotide sequence ID" value="NZ_NMQT01000123.1"/>
</dbReference>
<evidence type="ECO:0000313" key="1">
    <source>
        <dbReference type="EMBL" id="OXM48458.1"/>
    </source>
</evidence>
<dbReference type="InterPro" id="IPR011990">
    <property type="entry name" value="TPR-like_helical_dom_sf"/>
</dbReference>
<keyword evidence="2" id="KW-1185">Reference proteome</keyword>
<sequence length="999" mass="108861">MPPCIHDEPIGEKADELVDVLNQGGRLECGPEATLGVALPECVSSRLEILPVRGATRSARGLPGDTAYVPRDLDGDLRAKIAPVVGGTSGIVTLISESTAGKKRSAWEAIRWVRPGEWNSWMADWRLWPSISPSDPLELLDSLGKIGPRTVIWLPRAERYFKEPGAGVGNKIAKALRELLHDVRRGPVLIIATLRTKYWRQLTAHPAEGEDLFPHVRLLFAGNGVLVPDAFSGAEMDRALSSTDPRLADAVSRAEAGHVIQDLVDVPELQERHDTARAGERAILECVVDALSAGHGSWLRRELLEKGAPLYLSQGAIGGLGDQWISDALTELTRRGNGGRSVLIERAPVADGEGPSYRFDDYLERRHVRDIARPRLPDPGLWDVLIRYADQGSLPAMAQECERRGLLEYGARFYLRSAKEGQEEARLDLAGLLHRAGRIDEALEQHACFGAGHEANTTAAEMLLSSARPKEVIRFLERLVEQRDRRATALTAMAYNDLGQREDALRLYRDLAQRGDGQAAAVAADMLAATTGVRSAVEWLMSLPNHNSPEILQAAADMLTDHEEIKFALGTLHNLASAGNHHAYLLGAEILVAHNLLEDALDWSETAVEYEVPSGLASAARINAMAGFFDVALTHAATAAAQGNPEAFTAVGDVLATRGLIRRALECYQQAIDEGDESAPATAARVAAEAGWVTEAIGFFRGAQRYQQPPQPEELAKALCRAGCHKEAFEWYIKTVEIAPPDILVPLSDFLLYEGVVAHAASSYMRHANVGKGQALHWVAEGLVAAGQAEADTDTRLFERSLGPVVVRSKKLPAAVDVFTTAATEKYAPARMRAVEVQLQIGRYHDAARLLKTCDPTDPRYATNRVLALAGEGEFGKAMVELEKQLANSDTSAVASIALSLLAKKNSKEQGIALLERGISAGDMKSRVCLADHLRREVRYTDALDHYLIALVHGYTEARTSIETLFAKMKDRGGRQRLRKYGLTPDGRISPPWAVSTLE</sequence>
<dbReference type="OrthoDB" id="3964962at2"/>
<dbReference type="AlphaFoldDB" id="A0A229RP60"/>
<proteinExistence type="predicted"/>
<accession>A0A229RP60</accession>
<dbReference type="Proteomes" id="UP000215223">
    <property type="component" value="Unassembled WGS sequence"/>
</dbReference>
<dbReference type="SUPFAM" id="SSF81901">
    <property type="entry name" value="HCP-like"/>
    <property type="match status" value="3"/>
</dbReference>
<comment type="caution">
    <text evidence="1">The sequence shown here is derived from an EMBL/GenBank/DDBJ whole genome shotgun (WGS) entry which is preliminary data.</text>
</comment>
<organism evidence="1 2">
    <name type="scientific">Amycolatopsis thailandensis</name>
    <dbReference type="NCBI Taxonomy" id="589330"/>
    <lineage>
        <taxon>Bacteria</taxon>
        <taxon>Bacillati</taxon>
        <taxon>Actinomycetota</taxon>
        <taxon>Actinomycetes</taxon>
        <taxon>Pseudonocardiales</taxon>
        <taxon>Pseudonocardiaceae</taxon>
        <taxon>Amycolatopsis</taxon>
    </lineage>
</organism>
<evidence type="ECO:0000313" key="2">
    <source>
        <dbReference type="Proteomes" id="UP000215223"/>
    </source>
</evidence>